<evidence type="ECO:0000313" key="2">
    <source>
        <dbReference type="EMBL" id="MCM2674247.1"/>
    </source>
</evidence>
<dbReference type="EMBL" id="JAMQJY010000001">
    <property type="protein sequence ID" value="MCM2674247.1"/>
    <property type="molecule type" value="Genomic_DNA"/>
</dbReference>
<name>A0ABT0XGC2_9BACI</name>
<proteinExistence type="predicted"/>
<evidence type="ECO:0000256" key="1">
    <source>
        <dbReference type="SAM" id="Phobius"/>
    </source>
</evidence>
<keyword evidence="1" id="KW-0472">Membrane</keyword>
<evidence type="ECO:0000313" key="3">
    <source>
        <dbReference type="Proteomes" id="UP001203665"/>
    </source>
</evidence>
<feature type="transmembrane region" description="Helical" evidence="1">
    <location>
        <begin position="6"/>
        <end position="26"/>
    </location>
</feature>
<keyword evidence="3" id="KW-1185">Reference proteome</keyword>
<sequence length="179" mass="21099">MLRKLYLNIFLVVYQITLMGSVSDYMNNKKVNIEKTFRNIKDISEELRQLTVTQKLKGRKPLTRKQQELTEILMKYEDNEPSNENNLALSKECATAIAKKYDLFVYCLYLILLIVAFFFPFWNYFFSLSLPFLAINIILIGLLVFFLGIMARFSLKQKSLIKIYLFVIFTSLLITSIFR</sequence>
<organism evidence="2 3">
    <name type="scientific">Alkalicoccobacillus plakortidis</name>
    <dbReference type="NCBI Taxonomy" id="444060"/>
    <lineage>
        <taxon>Bacteria</taxon>
        <taxon>Bacillati</taxon>
        <taxon>Bacillota</taxon>
        <taxon>Bacilli</taxon>
        <taxon>Bacillales</taxon>
        <taxon>Bacillaceae</taxon>
        <taxon>Alkalicoccobacillus</taxon>
    </lineage>
</organism>
<feature type="transmembrane region" description="Helical" evidence="1">
    <location>
        <begin position="103"/>
        <end position="122"/>
    </location>
</feature>
<feature type="transmembrane region" description="Helical" evidence="1">
    <location>
        <begin position="128"/>
        <end position="149"/>
    </location>
</feature>
<dbReference type="Proteomes" id="UP001203665">
    <property type="component" value="Unassembled WGS sequence"/>
</dbReference>
<keyword evidence="1" id="KW-1133">Transmembrane helix</keyword>
<reference evidence="2" key="1">
    <citation type="submission" date="2022-06" db="EMBL/GenBank/DDBJ databases">
        <title>Alkalicoccobacillus porphyridii sp. nov., isolated from a marine red alga, Porphyridium purpureum and reclassification of Shouchella plakortidis and Shouchella gibsonii as Alkalicoccobacillus plakortidis comb. nov. and Alkalicoccobacillus gibsonii comb. nov.</title>
        <authorList>
            <person name="Kim K.H."/>
            <person name="Lee J.K."/>
            <person name="Han D.M."/>
            <person name="Baek J.H."/>
            <person name="Jeon C.O."/>
        </authorList>
    </citation>
    <scope>NUCLEOTIDE SEQUENCE</scope>
    <source>
        <strain evidence="2">DSM 19153</strain>
    </source>
</reference>
<protein>
    <submittedName>
        <fullName evidence="2">Uncharacterized protein</fullName>
    </submittedName>
</protein>
<gene>
    <name evidence="2" type="ORF">NDM98_01075</name>
</gene>
<keyword evidence="1" id="KW-0812">Transmembrane</keyword>
<comment type="caution">
    <text evidence="2">The sequence shown here is derived from an EMBL/GenBank/DDBJ whole genome shotgun (WGS) entry which is preliminary data.</text>
</comment>
<dbReference type="RefSeq" id="WP_251603541.1">
    <property type="nucleotide sequence ID" value="NZ_JAMQJY010000001.1"/>
</dbReference>
<accession>A0ABT0XGC2</accession>
<feature type="transmembrane region" description="Helical" evidence="1">
    <location>
        <begin position="161"/>
        <end position="178"/>
    </location>
</feature>